<dbReference type="InterPro" id="IPR036155">
    <property type="entry name" value="Crypto/Photolyase_N_sf"/>
</dbReference>
<dbReference type="GO" id="GO:0006139">
    <property type="term" value="P:nucleobase-containing compound metabolic process"/>
    <property type="evidence" value="ECO:0007669"/>
    <property type="project" value="UniProtKB-ARBA"/>
</dbReference>
<dbReference type="Proteomes" id="UP000059113">
    <property type="component" value="Chromosome"/>
</dbReference>
<dbReference type="STRING" id="1648404.CP97_08125"/>
<keyword evidence="3 5" id="KW-0274">FAD</keyword>
<dbReference type="Pfam" id="PF03441">
    <property type="entry name" value="FAD_binding_7"/>
    <property type="match status" value="1"/>
</dbReference>
<feature type="domain" description="Photolyase/cryptochrome alpha/beta" evidence="8">
    <location>
        <begin position="3"/>
        <end position="130"/>
    </location>
</feature>
<keyword evidence="9" id="KW-0456">Lyase</keyword>
<evidence type="ECO:0000256" key="7">
    <source>
        <dbReference type="RuleBase" id="RU004182"/>
    </source>
</evidence>
<dbReference type="InterPro" id="IPR002081">
    <property type="entry name" value="Cryptochrome/DNA_photolyase_1"/>
</dbReference>
<dbReference type="InterPro" id="IPR014729">
    <property type="entry name" value="Rossmann-like_a/b/a_fold"/>
</dbReference>
<keyword evidence="10" id="KW-1185">Reference proteome</keyword>
<organism evidence="9 10">
    <name type="scientific">Aurantiacibacter atlanticus</name>
    <dbReference type="NCBI Taxonomy" id="1648404"/>
    <lineage>
        <taxon>Bacteria</taxon>
        <taxon>Pseudomonadati</taxon>
        <taxon>Pseudomonadota</taxon>
        <taxon>Alphaproteobacteria</taxon>
        <taxon>Sphingomonadales</taxon>
        <taxon>Erythrobacteraceae</taxon>
        <taxon>Aurantiacibacter</taxon>
    </lineage>
</organism>
<dbReference type="InterPro" id="IPR005101">
    <property type="entry name" value="Cryptochr/Photolyase_FAD-bd"/>
</dbReference>
<dbReference type="GO" id="GO:0003904">
    <property type="term" value="F:deoxyribodipyrimidine photo-lyase activity"/>
    <property type="evidence" value="ECO:0007669"/>
    <property type="project" value="TreeGrafter"/>
</dbReference>
<feature type="binding site" evidence="5">
    <location>
        <begin position="236"/>
        <end position="240"/>
    </location>
    <ligand>
        <name>FAD</name>
        <dbReference type="ChEBI" id="CHEBI:57692"/>
    </ligand>
</feature>
<evidence type="ECO:0000256" key="3">
    <source>
        <dbReference type="ARBA" id="ARBA00022827"/>
    </source>
</evidence>
<dbReference type="SUPFAM" id="SSF48173">
    <property type="entry name" value="Cryptochrome/photolyase FAD-binding domain"/>
    <property type="match status" value="1"/>
</dbReference>
<dbReference type="OrthoDB" id="9772484at2"/>
<dbReference type="PATRIC" id="fig|1648404.4.peg.1694"/>
<evidence type="ECO:0000256" key="6">
    <source>
        <dbReference type="PIRSR" id="PIRSR602081-2"/>
    </source>
</evidence>
<dbReference type="RefSeq" id="WP_048885515.1">
    <property type="nucleotide sequence ID" value="NZ_CP011310.1"/>
</dbReference>
<dbReference type="Pfam" id="PF00875">
    <property type="entry name" value="DNA_photolyase"/>
    <property type="match status" value="1"/>
</dbReference>
<dbReference type="EMBL" id="CP011310">
    <property type="protein sequence ID" value="AKQ41997.1"/>
    <property type="molecule type" value="Genomic_DNA"/>
</dbReference>
<dbReference type="GO" id="GO:0003677">
    <property type="term" value="F:DNA binding"/>
    <property type="evidence" value="ECO:0007669"/>
    <property type="project" value="TreeGrafter"/>
</dbReference>
<feature type="site" description="Electron transfer via tryptophanyl radical" evidence="6">
    <location>
        <position position="384"/>
    </location>
</feature>
<protein>
    <submittedName>
        <fullName evidence="9">Deoxyribodipyrimidine photo-lyase</fullName>
    </submittedName>
</protein>
<dbReference type="AlphaFoldDB" id="A0A0H4VBG5"/>
<feature type="site" description="Electron transfer via tryptophanyl radical" evidence="6">
    <location>
        <position position="302"/>
    </location>
</feature>
<dbReference type="GO" id="GO:0006950">
    <property type="term" value="P:response to stress"/>
    <property type="evidence" value="ECO:0007669"/>
    <property type="project" value="UniProtKB-ARBA"/>
</dbReference>
<dbReference type="PANTHER" id="PTHR11455:SF9">
    <property type="entry name" value="CRYPTOCHROME CIRCADIAN CLOCK 5 ISOFORM X1"/>
    <property type="match status" value="1"/>
</dbReference>
<dbReference type="Gene3D" id="1.25.40.80">
    <property type="match status" value="1"/>
</dbReference>
<gene>
    <name evidence="9" type="ORF">CP97_08125</name>
</gene>
<dbReference type="InterPro" id="IPR018394">
    <property type="entry name" value="DNA_photolyase_1_CS_C"/>
</dbReference>
<evidence type="ECO:0000256" key="5">
    <source>
        <dbReference type="PIRSR" id="PIRSR602081-1"/>
    </source>
</evidence>
<dbReference type="GO" id="GO:0009416">
    <property type="term" value="P:response to light stimulus"/>
    <property type="evidence" value="ECO:0007669"/>
    <property type="project" value="TreeGrafter"/>
</dbReference>
<dbReference type="InterPro" id="IPR036134">
    <property type="entry name" value="Crypto/Photolyase_FAD-like_sf"/>
</dbReference>
<evidence type="ECO:0000256" key="2">
    <source>
        <dbReference type="ARBA" id="ARBA00022630"/>
    </source>
</evidence>
<name>A0A0H4VBG5_9SPHN</name>
<keyword evidence="2 5" id="KW-0285">Flavoprotein</keyword>
<evidence type="ECO:0000313" key="9">
    <source>
        <dbReference type="EMBL" id="AKQ41997.1"/>
    </source>
</evidence>
<evidence type="ECO:0000259" key="8">
    <source>
        <dbReference type="PROSITE" id="PS51645"/>
    </source>
</evidence>
<dbReference type="PROSITE" id="PS00394">
    <property type="entry name" value="DNA_PHOTOLYASES_1_1"/>
    <property type="match status" value="1"/>
</dbReference>
<proteinExistence type="inferred from homology"/>
<dbReference type="Gene3D" id="3.40.50.620">
    <property type="entry name" value="HUPs"/>
    <property type="match status" value="1"/>
</dbReference>
<dbReference type="PRINTS" id="PR00147">
    <property type="entry name" value="DNAPHOTLYASE"/>
</dbReference>
<feature type="binding site" evidence="5">
    <location>
        <position position="268"/>
    </location>
    <ligand>
        <name>FAD</name>
        <dbReference type="ChEBI" id="CHEBI:57692"/>
    </ligand>
</feature>
<keyword evidence="4 7" id="KW-0157">Chromophore</keyword>
<reference evidence="9 10" key="1">
    <citation type="journal article" date="2015" name="Int. J. Syst. Evol. Microbiol.">
        <title>Erythrobacter atlanticus sp. nov., a bacterium from ocean sediment able to degrade polycyclic aromatic hydrocarbons.</title>
        <authorList>
            <person name="Zhuang L."/>
            <person name="Liu Y."/>
            <person name="Wang L."/>
            <person name="Wang W."/>
            <person name="Shao Z."/>
        </authorList>
    </citation>
    <scope>NUCLEOTIDE SEQUENCE [LARGE SCALE GENOMIC DNA]</scope>
    <source>
        <strain evidence="10">s21-N3</strain>
    </source>
</reference>
<accession>A0A0H4VBG5</accession>
<dbReference type="PANTHER" id="PTHR11455">
    <property type="entry name" value="CRYPTOCHROME"/>
    <property type="match status" value="1"/>
</dbReference>
<dbReference type="KEGG" id="ery:CP97_08125"/>
<evidence type="ECO:0000313" key="10">
    <source>
        <dbReference type="Proteomes" id="UP000059113"/>
    </source>
</evidence>
<dbReference type="PROSITE" id="PS00691">
    <property type="entry name" value="DNA_PHOTOLYASES_1_2"/>
    <property type="match status" value="1"/>
</dbReference>
<feature type="binding site" evidence="5">
    <location>
        <begin position="374"/>
        <end position="376"/>
    </location>
    <ligand>
        <name>FAD</name>
        <dbReference type="ChEBI" id="CHEBI:57692"/>
    </ligand>
</feature>
<dbReference type="GO" id="GO:0071949">
    <property type="term" value="F:FAD binding"/>
    <property type="evidence" value="ECO:0007669"/>
    <property type="project" value="TreeGrafter"/>
</dbReference>
<comment type="cofactor">
    <cofactor evidence="1">
        <name>(6R)-5,10-methylene-5,6,7,8-tetrahydrofolate</name>
        <dbReference type="ChEBI" id="CHEBI:15636"/>
    </cofactor>
</comment>
<dbReference type="PROSITE" id="PS51645">
    <property type="entry name" value="PHR_CRY_ALPHA_BETA"/>
    <property type="match status" value="1"/>
</dbReference>
<sequence>MTDPQIVWLRRDLRLRDHAAFTAAAQAGPVIPVYVLDDETPADGRYDRRMGGATRWRLHHALGRLSDDLGRHRSKLILRRGRAAEEICSLASETGAKTVHVLHHYEPWWVKAQDELGAALDLQLHDGNYLLPPGTVTTGSGTPYKIYTPFKNAMFKIIDGFDILPEPEISSPESWPESDDLAHWDLLPSKPDWAGGMREFWGDQHGTRAAMERFDTFLNVVFEYDDDRNLPADDATSRMSPHLHHGEVSPRMLWETMNRLRSDGATTFREELVWRDFAQNIICQFPCYTEESYRDGYDDAIWRNPNRGHLIAEELEAWKRGRTGYPIVDAGMRELWGAGWMHNRVRMITASFLIKHLLIDWRHGERWFWDTLVDADYGSNGTNWQWVSGTGVDSSMFVRIMAPLSQSEKFNAGDYIRKWVPELADLDDKAIHDPEAHGCRPDDYPAKLIGHGEARERALAAYRKNKS</sequence>
<feature type="binding site" evidence="5">
    <location>
        <position position="224"/>
    </location>
    <ligand>
        <name>FAD</name>
        <dbReference type="ChEBI" id="CHEBI:57692"/>
    </ligand>
</feature>
<comment type="cofactor">
    <cofactor evidence="5">
        <name>FAD</name>
        <dbReference type="ChEBI" id="CHEBI:57692"/>
    </cofactor>
    <text evidence="5">Binds 1 FAD per subunit.</text>
</comment>
<dbReference type="SUPFAM" id="SSF52425">
    <property type="entry name" value="Cryptochrome/photolyase, N-terminal domain"/>
    <property type="match status" value="1"/>
</dbReference>
<feature type="site" description="Electron transfer via tryptophanyl radical" evidence="6">
    <location>
        <position position="361"/>
    </location>
</feature>
<comment type="similarity">
    <text evidence="7">Belongs to the DNA photolyase family.</text>
</comment>
<dbReference type="InterPro" id="IPR006050">
    <property type="entry name" value="DNA_photolyase_N"/>
</dbReference>
<dbReference type="Gene3D" id="1.10.579.10">
    <property type="entry name" value="DNA Cyclobutane Dipyrimidine Photolyase, subunit A, domain 3"/>
    <property type="match status" value="1"/>
</dbReference>
<evidence type="ECO:0000256" key="1">
    <source>
        <dbReference type="ARBA" id="ARBA00001932"/>
    </source>
</evidence>
<evidence type="ECO:0000256" key="4">
    <source>
        <dbReference type="ARBA" id="ARBA00022991"/>
    </source>
</evidence>
<reference evidence="10" key="2">
    <citation type="submission" date="2015-04" db="EMBL/GenBank/DDBJ databases">
        <title>The complete genome sequence of Erythrobacter sp. s21-N3.</title>
        <authorList>
            <person name="Zhuang L."/>
            <person name="Liu Y."/>
            <person name="Shao Z."/>
        </authorList>
    </citation>
    <scope>NUCLEOTIDE SEQUENCE [LARGE SCALE GENOMIC DNA]</scope>
    <source>
        <strain evidence="10">s21-N3</strain>
    </source>
</reference>